<dbReference type="Pfam" id="PF06821">
    <property type="entry name" value="Ser_hydrolase"/>
    <property type="match status" value="1"/>
</dbReference>
<dbReference type="InterPro" id="IPR010662">
    <property type="entry name" value="RBBP9/YdeN"/>
</dbReference>
<dbReference type="Gene3D" id="3.40.50.1820">
    <property type="entry name" value="alpha/beta hydrolase"/>
    <property type="match status" value="1"/>
</dbReference>
<reference evidence="3 4" key="1">
    <citation type="submission" date="2016-10" db="EMBL/GenBank/DDBJ databases">
        <authorList>
            <person name="Varghese N."/>
        </authorList>
    </citation>
    <scope>NUCLEOTIDE SEQUENCE [LARGE SCALE GENOMIC DNA]</scope>
</reference>
<dbReference type="EMBL" id="LT882678">
    <property type="protein sequence ID" value="SMY22954.1"/>
    <property type="molecule type" value="Genomic_DNA"/>
</dbReference>
<evidence type="ECO:0000259" key="2">
    <source>
        <dbReference type="SMART" id="SM00672"/>
    </source>
</evidence>
<dbReference type="PANTHER" id="PTHR37471:SF1">
    <property type="entry name" value="AB HYDROLASE-1 DOMAIN-CONTAINING PROTEIN"/>
    <property type="match status" value="1"/>
</dbReference>
<dbReference type="GO" id="GO:0016787">
    <property type="term" value="F:hydrolase activity"/>
    <property type="evidence" value="ECO:0007669"/>
    <property type="project" value="InterPro"/>
</dbReference>
<dbReference type="Proteomes" id="UP000215453">
    <property type="component" value="Chromosome 3"/>
</dbReference>
<dbReference type="InterPro" id="IPR029058">
    <property type="entry name" value="AB_hydrolase_fold"/>
</dbReference>
<feature type="transmembrane region" description="Helical" evidence="1">
    <location>
        <begin position="14"/>
        <end position="37"/>
    </location>
</feature>
<accession>A0A1Y6LES7</accession>
<feature type="domain" description="Glycosyl transferase CAP10" evidence="2">
    <location>
        <begin position="818"/>
        <end position="1122"/>
    </location>
</feature>
<dbReference type="InterPro" id="IPR006598">
    <property type="entry name" value="CAP10"/>
</dbReference>
<dbReference type="AlphaFoldDB" id="A0A1Y6LES7"/>
<name>A0A1Y6LES7_ZYMTR</name>
<feature type="transmembrane region" description="Helical" evidence="1">
    <location>
        <begin position="57"/>
        <end position="76"/>
    </location>
</feature>
<proteinExistence type="predicted"/>
<gene>
    <name evidence="3" type="ORF">ZT1A5_G4394</name>
</gene>
<evidence type="ECO:0000313" key="3">
    <source>
        <dbReference type="EMBL" id="SMY22954.1"/>
    </source>
</evidence>
<evidence type="ECO:0000313" key="4">
    <source>
        <dbReference type="Proteomes" id="UP000215453"/>
    </source>
</evidence>
<protein>
    <recommendedName>
        <fullName evidence="2">Glycosyl transferase CAP10 domain-containing protein</fullName>
    </recommendedName>
</protein>
<keyword evidence="1" id="KW-0812">Transmembrane</keyword>
<dbReference type="PANTHER" id="PTHR37471">
    <property type="entry name" value="UNNAMED PRODUCT"/>
    <property type="match status" value="1"/>
</dbReference>
<dbReference type="SMART" id="SM00672">
    <property type="entry name" value="CAP10"/>
    <property type="match status" value="1"/>
</dbReference>
<evidence type="ECO:0000256" key="1">
    <source>
        <dbReference type="SAM" id="Phobius"/>
    </source>
</evidence>
<dbReference type="SUPFAM" id="SSF53474">
    <property type="entry name" value="alpha/beta-Hydrolases"/>
    <property type="match status" value="1"/>
</dbReference>
<dbReference type="Pfam" id="PF05686">
    <property type="entry name" value="Glyco_transf_90"/>
    <property type="match status" value="1"/>
</dbReference>
<organism evidence="3 4">
    <name type="scientific">Zymoseptoria tritici ST99CH_1A5</name>
    <dbReference type="NCBI Taxonomy" id="1276529"/>
    <lineage>
        <taxon>Eukaryota</taxon>
        <taxon>Fungi</taxon>
        <taxon>Dikarya</taxon>
        <taxon>Ascomycota</taxon>
        <taxon>Pezizomycotina</taxon>
        <taxon>Dothideomycetes</taxon>
        <taxon>Dothideomycetidae</taxon>
        <taxon>Mycosphaerellales</taxon>
        <taxon>Mycosphaerellaceae</taxon>
        <taxon>Zymoseptoria</taxon>
    </lineage>
</organism>
<sequence length="1143" mass="130369">MVKMLEDSPTNRRIIRLIISGLQLYGPICLGYITWALAVKVWPALSLGHDAFLNNTLLWTFWAPEAAFYLFFVWYARRIQRAAVHPPIRTRDERLDLFDKVRSEIHDFESFLRGWFCGAKPEDVGVEELRKWVNWAFWEGRAGEAKEKGVEAEIDEYVERIEQLVGKPFQDGPGKAKSLRLTLDPITIQPRTLAWYSLMMLADTVAIFLLKIKGFKYYRRTLTGLAAVFPPRPAALCTRRVSPAPKLSYFLRKHTSKTRLPVIYLHGIGIGILPHVDFLDDMHTALNKGAAADDHVGILAVEILQISSRLTEPIPRRAEFISQLTTLIDHHFGHGRVVLVAHSYGTILSSHVLRDPQFSARISGTLLIDPVSILLHMPDVAYNFTVRPPVRAQEWELWWFGSKDPQVAHTLGRHFFWSECVLWRDDIENLIEKHNMRFTASLSGEDLIVNTRAVRSYLTKGSIPDPVLVDSPPPPGRKHMTLQTEFPETESDAEHNRWKGSGLEVLWWNGYDHAGVLHTPFSIRNRLLQLTLVALCLTCLLWFSIPTGSGLAQRLQPSEQWPPPKPNVPLRPKKAHPIDELIAGADKQYKSLLAKESKTVGDAAEAYRQRRGRQPPPGFDAWFKFASNASALIVEDFFDRIYEDLAPFWAVPAKQIREQANDFVHKVSVRDGKATGKTDIDERPWINLWQDMVQSVAKHLPDVDVPINVMDESRIVVPWEEVDGYMKKESLSRRIVPAQDLKTEFGNLRDLDMHPPEPFDPRFDGAGPYWPLAVVGCPPESPARKGYFETDFTQPPPLSNEFPDQSYKGYVQNWTYAQSPCDHPEWQGLHGTFVEPISISNTKEFFPLFGGSKLPMNNEILLPAAMYWTEDPFYSGGKEHGSEWEKKKDALIWRGTASGGRNKEENWTRFQRHRFISMINATEVKAAVDNPSVKPRNFVLPGKSTYDLAVLESDAPPDAFSEWVSAWSDAAAVHLLCFPGTGSAFCPYTDPFFQVKKEVPMKEQYQYKYLPDIDGNSFSGRYRGFLGSTSLPIKATIYQEWHDNRLVPWKHFVPMDNTFIDIFGLMEYFVGNAQAGVEGHDEEAKKIALEGKEWTEKVLRKEDMSVYVLRLLLEYARLCEDDREKMGWAEHTTKKSLRGSKAS</sequence>
<keyword evidence="1" id="KW-0472">Membrane</keyword>
<keyword evidence="1" id="KW-1133">Transmembrane helix</keyword>